<protein>
    <submittedName>
        <fullName evidence="2">Uncharacterized protein</fullName>
    </submittedName>
</protein>
<dbReference type="EMBL" id="JACIDE010000012">
    <property type="protein sequence ID" value="MBB4074263.1"/>
    <property type="molecule type" value="Genomic_DNA"/>
</dbReference>
<proteinExistence type="predicted"/>
<evidence type="ECO:0000313" key="2">
    <source>
        <dbReference type="EMBL" id="MBB4074263.1"/>
    </source>
</evidence>
<evidence type="ECO:0000313" key="3">
    <source>
        <dbReference type="Proteomes" id="UP000559598"/>
    </source>
</evidence>
<dbReference type="Proteomes" id="UP000559598">
    <property type="component" value="Unassembled WGS sequence"/>
</dbReference>
<evidence type="ECO:0000256" key="1">
    <source>
        <dbReference type="SAM" id="Phobius"/>
    </source>
</evidence>
<keyword evidence="1" id="KW-1133">Transmembrane helix</keyword>
<keyword evidence="1" id="KW-0812">Transmembrane</keyword>
<accession>A0A840DRH5</accession>
<gene>
    <name evidence="2" type="ORF">GGR02_002028</name>
</gene>
<reference evidence="2 3" key="1">
    <citation type="submission" date="2020-08" db="EMBL/GenBank/DDBJ databases">
        <title>Genomic Encyclopedia of Type Strains, Phase IV (KMG-IV): sequencing the most valuable type-strain genomes for metagenomic binning, comparative biology and taxonomic classification.</title>
        <authorList>
            <person name="Goeker M."/>
        </authorList>
    </citation>
    <scope>NUCLEOTIDE SEQUENCE [LARGE SCALE GENOMIC DNA]</scope>
    <source>
        <strain evidence="2 3">DSM 17075</strain>
    </source>
</reference>
<keyword evidence="1" id="KW-0472">Membrane</keyword>
<keyword evidence="3" id="KW-1185">Reference proteome</keyword>
<feature type="transmembrane region" description="Helical" evidence="1">
    <location>
        <begin position="6"/>
        <end position="24"/>
    </location>
</feature>
<feature type="transmembrane region" description="Helical" evidence="1">
    <location>
        <begin position="36"/>
        <end position="55"/>
    </location>
</feature>
<sequence>MLFVWLIVIPLVGVLWFLNVVFLLKKLHEHRDPHNQIVLGAVWTFLFIFSVRLFLLDK</sequence>
<name>A0A840DRH5_9BACL</name>
<comment type="caution">
    <text evidence="2">The sequence shown here is derived from an EMBL/GenBank/DDBJ whole genome shotgun (WGS) entry which is preliminary data.</text>
</comment>
<dbReference type="RefSeq" id="WP_183184548.1">
    <property type="nucleotide sequence ID" value="NZ_BMNP01000011.1"/>
</dbReference>
<dbReference type="AlphaFoldDB" id="A0A840DRH5"/>
<organism evidence="2 3">
    <name type="scientific">Anoxybacteroides voinovskiense</name>
    <dbReference type="NCBI Taxonomy" id="230470"/>
    <lineage>
        <taxon>Bacteria</taxon>
        <taxon>Bacillati</taxon>
        <taxon>Bacillota</taxon>
        <taxon>Bacilli</taxon>
        <taxon>Bacillales</taxon>
        <taxon>Anoxybacillaceae</taxon>
        <taxon>Anoxybacteroides</taxon>
    </lineage>
</organism>